<reference evidence="5" key="2">
    <citation type="submission" date="2020-08" db="EMBL/GenBank/DDBJ databases">
        <authorList>
            <person name="Lai Q."/>
        </authorList>
    </citation>
    <scope>NUCLEOTIDE SEQUENCE</scope>
    <source>
        <strain evidence="5">S27-2</strain>
    </source>
</reference>
<dbReference type="RefSeq" id="WP_186506043.1">
    <property type="nucleotide sequence ID" value="NZ_JACNEP010000004.1"/>
</dbReference>
<dbReference type="Pfam" id="PF09940">
    <property type="entry name" value="DUF2172"/>
    <property type="match status" value="1"/>
</dbReference>
<reference evidence="5" key="1">
    <citation type="journal article" date="2018" name="Int. J. Syst. Evol. Microbiol.">
        <title>Neptunicella marina gen. nov., sp. nov., isolated from surface seawater.</title>
        <authorList>
            <person name="Liu X."/>
            <person name="Lai Q."/>
            <person name="Du Y."/>
            <person name="Zhang X."/>
            <person name="Liu Z."/>
            <person name="Sun F."/>
            <person name="Shao Z."/>
        </authorList>
    </citation>
    <scope>NUCLEOTIDE SEQUENCE</scope>
    <source>
        <strain evidence="5">S27-2</strain>
    </source>
</reference>
<evidence type="ECO:0000259" key="4">
    <source>
        <dbReference type="Pfam" id="PF16254"/>
    </source>
</evidence>
<evidence type="ECO:0000313" key="6">
    <source>
        <dbReference type="Proteomes" id="UP000601768"/>
    </source>
</evidence>
<dbReference type="EMBL" id="JACNEP010000004">
    <property type="protein sequence ID" value="MBC3765572.1"/>
    <property type="molecule type" value="Genomic_DNA"/>
</dbReference>
<accession>A0A8J6ITF5</accession>
<dbReference type="Proteomes" id="UP000601768">
    <property type="component" value="Unassembled WGS sequence"/>
</dbReference>
<dbReference type="Pfam" id="PF16254">
    <property type="entry name" value="DUF4910"/>
    <property type="match status" value="1"/>
</dbReference>
<feature type="domain" description="DUF2172" evidence="2">
    <location>
        <begin position="70"/>
        <end position="161"/>
    </location>
</feature>
<evidence type="ECO:0000259" key="2">
    <source>
        <dbReference type="Pfam" id="PF09940"/>
    </source>
</evidence>
<comment type="cofactor">
    <cofactor evidence="1">
        <name>Zn(2+)</name>
        <dbReference type="ChEBI" id="CHEBI:29105"/>
    </cofactor>
    <text evidence="1">Binds 1 zinc ion per subunit.</text>
</comment>
<evidence type="ECO:0000256" key="1">
    <source>
        <dbReference type="PIRSR" id="PIRSR015244-50"/>
    </source>
</evidence>
<dbReference type="Gene3D" id="3.50.30.90">
    <property type="match status" value="1"/>
</dbReference>
<dbReference type="SUPFAM" id="SSF53187">
    <property type="entry name" value="Zn-dependent exopeptidases"/>
    <property type="match status" value="1"/>
</dbReference>
<dbReference type="InterPro" id="IPR032589">
    <property type="entry name" value="DUF4910"/>
</dbReference>
<feature type="binding site" evidence="1">
    <location>
        <position position="190"/>
    </location>
    <ligand>
        <name>Zn(2+)</name>
        <dbReference type="ChEBI" id="CHEBI:29105"/>
    </ligand>
</feature>
<gene>
    <name evidence="5" type="ORF">H8B19_06765</name>
</gene>
<feature type="domain" description="DUF4910" evidence="4">
    <location>
        <begin position="21"/>
        <end position="355"/>
    </location>
</feature>
<dbReference type="AlphaFoldDB" id="A0A8J6ITF5"/>
<feature type="domain" description="UCP01524 winged helix-turn-helix" evidence="3">
    <location>
        <begin position="359"/>
        <end position="433"/>
    </location>
</feature>
<dbReference type="InterPro" id="IPR032622">
    <property type="entry name" value="UCP01524_HTH"/>
</dbReference>
<dbReference type="InterPro" id="IPR012353">
    <property type="entry name" value="UCP015244"/>
</dbReference>
<feature type="binding site" evidence="1">
    <location>
        <position position="325"/>
    </location>
    <ligand>
        <name>Zn(2+)</name>
        <dbReference type="ChEBI" id="CHEBI:29105"/>
    </ligand>
</feature>
<dbReference type="Pfam" id="PF16221">
    <property type="entry name" value="HTH_47"/>
    <property type="match status" value="1"/>
</dbReference>
<comment type="caution">
    <text evidence="5">The sequence shown here is derived from an EMBL/GenBank/DDBJ whole genome shotgun (WGS) entry which is preliminary data.</text>
</comment>
<evidence type="ECO:0000313" key="5">
    <source>
        <dbReference type="EMBL" id="MBC3765572.1"/>
    </source>
</evidence>
<organism evidence="5 6">
    <name type="scientific">Neptunicella marina</name>
    <dbReference type="NCBI Taxonomy" id="2125989"/>
    <lineage>
        <taxon>Bacteria</taxon>
        <taxon>Pseudomonadati</taxon>
        <taxon>Pseudomonadota</taxon>
        <taxon>Gammaproteobacteria</taxon>
        <taxon>Alteromonadales</taxon>
        <taxon>Alteromonadaceae</taxon>
        <taxon>Neptunicella</taxon>
    </lineage>
</organism>
<dbReference type="Gene3D" id="1.10.10.10">
    <property type="entry name" value="Winged helix-like DNA-binding domain superfamily/Winged helix DNA-binding domain"/>
    <property type="match status" value="1"/>
</dbReference>
<dbReference type="PIRSF" id="PIRSF015244">
    <property type="entry name" value="UCP015244"/>
    <property type="match status" value="1"/>
</dbReference>
<dbReference type="InterPro" id="IPR036388">
    <property type="entry name" value="WH-like_DNA-bd_sf"/>
</dbReference>
<keyword evidence="6" id="KW-1185">Reference proteome</keyword>
<dbReference type="Gene3D" id="3.40.630.10">
    <property type="entry name" value="Zn peptidases"/>
    <property type="match status" value="1"/>
</dbReference>
<protein>
    <submittedName>
        <fullName evidence="5">DUF4910 domain-containing protein</fullName>
    </submittedName>
</protein>
<name>A0A8J6ITF5_9ALTE</name>
<keyword evidence="1" id="KW-0862">Zinc</keyword>
<dbReference type="GO" id="GO:0046872">
    <property type="term" value="F:metal ion binding"/>
    <property type="evidence" value="ECO:0007669"/>
    <property type="project" value="UniProtKB-KW"/>
</dbReference>
<proteinExistence type="predicted"/>
<sequence>MNDNPPFAHADLAAAQQKMQQLMLQLYPICRSITGPGVRESLALLQQHIPLEIKSVASGTKVLDWIVPDEWQINDAYIKDASGKRVVDFTQHNLHVMSYSQPVNRVMSLDELQPHLHSIPGQPDWIPYKTSYYQTDWGFCLTHKQRQKLKPGQYEVCIDSSLKPGVLNYAELLIKGKSTQEILISTHICHPSMANDNLSGVVVATALASYLQKINKLHYSYRFVFVPGTIGAICWLAQQGDNLRRIQHGLVLSGLGDSGTLTYKNSRSAETAIDKVMAKVVHDYQGNTEPFSPYGYDERQYCSPGFNLPVGRLSRTPFGTYPEYHTSADDLQFVKPQQLGGALQAVIKGLQQLESQPYYINSQPYAEPCLSKYGLYDDDKGKPLSQAVRMALLWVLNLADGQHDLAEMAEQSGLALHDIEHAADKLKQVGLLKE</sequence>
<evidence type="ECO:0000259" key="3">
    <source>
        <dbReference type="Pfam" id="PF16221"/>
    </source>
</evidence>
<dbReference type="InterPro" id="IPR032610">
    <property type="entry name" value="DUF2172"/>
</dbReference>
<feature type="binding site" evidence="1">
    <location>
        <position position="196"/>
    </location>
    <ligand>
        <name>Zn(2+)</name>
        <dbReference type="ChEBI" id="CHEBI:29105"/>
    </ligand>
</feature>
<keyword evidence="1" id="KW-0479">Metal-binding</keyword>